<gene>
    <name evidence="2" type="ORF">C8A03DRAFT_37843</name>
</gene>
<proteinExistence type="predicted"/>
<reference evidence="2" key="1">
    <citation type="journal article" date="2023" name="Mol. Phylogenet. Evol.">
        <title>Genome-scale phylogeny and comparative genomics of the fungal order Sordariales.</title>
        <authorList>
            <person name="Hensen N."/>
            <person name="Bonometti L."/>
            <person name="Westerberg I."/>
            <person name="Brannstrom I.O."/>
            <person name="Guillou S."/>
            <person name="Cros-Aarteil S."/>
            <person name="Calhoun S."/>
            <person name="Haridas S."/>
            <person name="Kuo A."/>
            <person name="Mondo S."/>
            <person name="Pangilinan J."/>
            <person name="Riley R."/>
            <person name="LaButti K."/>
            <person name="Andreopoulos B."/>
            <person name="Lipzen A."/>
            <person name="Chen C."/>
            <person name="Yan M."/>
            <person name="Daum C."/>
            <person name="Ng V."/>
            <person name="Clum A."/>
            <person name="Steindorff A."/>
            <person name="Ohm R.A."/>
            <person name="Martin F."/>
            <person name="Silar P."/>
            <person name="Natvig D.O."/>
            <person name="Lalanne C."/>
            <person name="Gautier V."/>
            <person name="Ament-Velasquez S.L."/>
            <person name="Kruys A."/>
            <person name="Hutchinson M.I."/>
            <person name="Powell A.J."/>
            <person name="Barry K."/>
            <person name="Miller A.N."/>
            <person name="Grigoriev I.V."/>
            <person name="Debuchy R."/>
            <person name="Gladieux P."/>
            <person name="Hiltunen Thoren M."/>
            <person name="Johannesson H."/>
        </authorList>
    </citation>
    <scope>NUCLEOTIDE SEQUENCE</scope>
    <source>
        <strain evidence="2">CBS 532.94</strain>
    </source>
</reference>
<keyword evidence="3" id="KW-1185">Reference proteome</keyword>
<accession>A0AAN7C366</accession>
<evidence type="ECO:0000256" key="1">
    <source>
        <dbReference type="SAM" id="MobiDB-lite"/>
    </source>
</evidence>
<dbReference type="Proteomes" id="UP001303760">
    <property type="component" value="Unassembled WGS sequence"/>
</dbReference>
<name>A0AAN7C366_9PEZI</name>
<dbReference type="AlphaFoldDB" id="A0AAN7C366"/>
<evidence type="ECO:0000313" key="3">
    <source>
        <dbReference type="Proteomes" id="UP001303760"/>
    </source>
</evidence>
<dbReference type="InterPro" id="IPR038718">
    <property type="entry name" value="SNF2-like_sf"/>
</dbReference>
<reference evidence="2" key="2">
    <citation type="submission" date="2023-05" db="EMBL/GenBank/DDBJ databases">
        <authorList>
            <consortium name="Lawrence Berkeley National Laboratory"/>
            <person name="Steindorff A."/>
            <person name="Hensen N."/>
            <person name="Bonometti L."/>
            <person name="Westerberg I."/>
            <person name="Brannstrom I.O."/>
            <person name="Guillou S."/>
            <person name="Cros-Aarteil S."/>
            <person name="Calhoun S."/>
            <person name="Haridas S."/>
            <person name="Kuo A."/>
            <person name="Mondo S."/>
            <person name="Pangilinan J."/>
            <person name="Riley R."/>
            <person name="Labutti K."/>
            <person name="Andreopoulos B."/>
            <person name="Lipzen A."/>
            <person name="Chen C."/>
            <person name="Yanf M."/>
            <person name="Daum C."/>
            <person name="Ng V."/>
            <person name="Clum A."/>
            <person name="Ohm R."/>
            <person name="Martin F."/>
            <person name="Silar P."/>
            <person name="Natvig D."/>
            <person name="Lalanne C."/>
            <person name="Gautier V."/>
            <person name="Ament-Velasquez S.L."/>
            <person name="Kruys A."/>
            <person name="Hutchinson M.I."/>
            <person name="Powell A.J."/>
            <person name="Barry K."/>
            <person name="Miller A.N."/>
            <person name="Grigoriev I.V."/>
            <person name="Debuchy R."/>
            <person name="Gladieux P."/>
            <person name="Thoren M.H."/>
            <person name="Johannesson H."/>
        </authorList>
    </citation>
    <scope>NUCLEOTIDE SEQUENCE</scope>
    <source>
        <strain evidence="2">CBS 532.94</strain>
    </source>
</reference>
<evidence type="ECO:0008006" key="4">
    <source>
        <dbReference type="Google" id="ProtNLM"/>
    </source>
</evidence>
<dbReference type="InterPro" id="IPR027417">
    <property type="entry name" value="P-loop_NTPase"/>
</dbReference>
<organism evidence="2 3">
    <name type="scientific">Achaetomium macrosporum</name>
    <dbReference type="NCBI Taxonomy" id="79813"/>
    <lineage>
        <taxon>Eukaryota</taxon>
        <taxon>Fungi</taxon>
        <taxon>Dikarya</taxon>
        <taxon>Ascomycota</taxon>
        <taxon>Pezizomycotina</taxon>
        <taxon>Sordariomycetes</taxon>
        <taxon>Sordariomycetidae</taxon>
        <taxon>Sordariales</taxon>
        <taxon>Chaetomiaceae</taxon>
        <taxon>Achaetomium</taxon>
    </lineage>
</organism>
<protein>
    <recommendedName>
        <fullName evidence="4">SNF2 N-terminal domain-containing protein</fullName>
    </recommendedName>
</protein>
<dbReference type="SUPFAM" id="SSF52540">
    <property type="entry name" value="P-loop containing nucleoside triphosphate hydrolases"/>
    <property type="match status" value="1"/>
</dbReference>
<feature type="compositionally biased region" description="Pro residues" evidence="1">
    <location>
        <begin position="141"/>
        <end position="155"/>
    </location>
</feature>
<dbReference type="Gene3D" id="3.40.50.10810">
    <property type="entry name" value="Tandem AAA-ATPase domain"/>
    <property type="match status" value="1"/>
</dbReference>
<evidence type="ECO:0000313" key="2">
    <source>
        <dbReference type="EMBL" id="KAK4234390.1"/>
    </source>
</evidence>
<feature type="region of interest" description="Disordered" evidence="1">
    <location>
        <begin position="95"/>
        <end position="171"/>
    </location>
</feature>
<dbReference type="EMBL" id="MU860376">
    <property type="protein sequence ID" value="KAK4234390.1"/>
    <property type="molecule type" value="Genomic_DNA"/>
</dbReference>
<comment type="caution">
    <text evidence="2">The sequence shown here is derived from an EMBL/GenBank/DDBJ whole genome shotgun (WGS) entry which is preliminary data.</text>
</comment>
<sequence length="630" mass="70324">MNSRHLTTEDMLCLEILITSYTTLFSRNVKQKKVDVPSGSIAYTRPETLDILTTDSFEHDDAIDLHGVPPELLFVAARGSAGRNTTGQREKAIAKKRLQKTGPGSVPAAWPAGHPVEDEDPGSETDYYTSEPDEPDDHDLPPPAPPAPPAPPGGPDEPGTDDPASVCDTPVLSRRRRHFEYDDGERDLLHAEFEVDGDTNCLQYAPEAGIVTTRRFVMRLTDVYFMASFVVLDEAYTVKKPRNAVSRYAMLLPAHMTILVTATPVLNSVEDYRGLCLQIWRRAGFYDFTLPFSAVSNEWDYMVVRFSMHRDGLKPVQIEFAPESSGPWIHSHDDDEDSVASNNKLVTAQLLGLVSGVKWWLLHPSAMQHIRADQTLHGTAGSSVYSGAQRILTVRIPMTRDITLPDNSRACPFEDMPFLEIRYVEVKYEAKTDRLIAGLSTDLVKLLPQVADRIDRGPAYETRASTREASRRQQQLDQVAESRLRKIYIFAYRLLSLGAIDYRSFRRRRPRRPAAFPALRYFVDPESCPDHANDVDPADAVDPEHTSGLEMPEHQQELEQAIDHFFTRMGVSAADLGSEDGRNDSEVGDDLGEPGLVVSDAPVAAKWPALEFDRDKPGVKRPRCATVAET</sequence>
<feature type="region of interest" description="Disordered" evidence="1">
    <location>
        <begin position="575"/>
        <end position="596"/>
    </location>
</feature>